<accession>A0A482VP30</accession>
<feature type="non-terminal residue" evidence="1">
    <location>
        <position position="77"/>
    </location>
</feature>
<dbReference type="Proteomes" id="UP000292052">
    <property type="component" value="Unassembled WGS sequence"/>
</dbReference>
<organism evidence="1 2">
    <name type="scientific">Asbolus verrucosus</name>
    <name type="common">Desert ironclad beetle</name>
    <dbReference type="NCBI Taxonomy" id="1661398"/>
    <lineage>
        <taxon>Eukaryota</taxon>
        <taxon>Metazoa</taxon>
        <taxon>Ecdysozoa</taxon>
        <taxon>Arthropoda</taxon>
        <taxon>Hexapoda</taxon>
        <taxon>Insecta</taxon>
        <taxon>Pterygota</taxon>
        <taxon>Neoptera</taxon>
        <taxon>Endopterygota</taxon>
        <taxon>Coleoptera</taxon>
        <taxon>Polyphaga</taxon>
        <taxon>Cucujiformia</taxon>
        <taxon>Tenebrionidae</taxon>
        <taxon>Pimeliinae</taxon>
        <taxon>Asbolus</taxon>
    </lineage>
</organism>
<dbReference type="OrthoDB" id="6159439at2759"/>
<name>A0A482VP30_ASBVE</name>
<protein>
    <submittedName>
        <fullName evidence="1">Uncharacterized protein</fullName>
    </submittedName>
</protein>
<evidence type="ECO:0000313" key="2">
    <source>
        <dbReference type="Proteomes" id="UP000292052"/>
    </source>
</evidence>
<sequence length="77" mass="8444">MTTKPKTTQPSSPREFFQRIYGHLEKEKHGEEQDGPKREIQELIAPVPILASPLPFLLPPGNEPHLTAAAAAGLTAF</sequence>
<reference evidence="1 2" key="1">
    <citation type="submission" date="2017-03" db="EMBL/GenBank/DDBJ databases">
        <title>Genome of the blue death feigning beetle - Asbolus verrucosus.</title>
        <authorList>
            <person name="Rider S.D."/>
        </authorList>
    </citation>
    <scope>NUCLEOTIDE SEQUENCE [LARGE SCALE GENOMIC DNA]</scope>
    <source>
        <strain evidence="1">Butters</strain>
        <tissue evidence="1">Head and leg muscle</tissue>
    </source>
</reference>
<dbReference type="AlphaFoldDB" id="A0A482VP30"/>
<proteinExistence type="predicted"/>
<keyword evidence="2" id="KW-1185">Reference proteome</keyword>
<gene>
    <name evidence="1" type="ORF">BDFB_014750</name>
</gene>
<dbReference type="EMBL" id="QDEB01077741">
    <property type="protein sequence ID" value="RZC34681.1"/>
    <property type="molecule type" value="Genomic_DNA"/>
</dbReference>
<comment type="caution">
    <text evidence="1">The sequence shown here is derived from an EMBL/GenBank/DDBJ whole genome shotgun (WGS) entry which is preliminary data.</text>
</comment>
<evidence type="ECO:0000313" key="1">
    <source>
        <dbReference type="EMBL" id="RZC34681.1"/>
    </source>
</evidence>